<feature type="chain" id="PRO_5014967095" evidence="1">
    <location>
        <begin position="22"/>
        <end position="188"/>
    </location>
</feature>
<feature type="signal peptide" evidence="1">
    <location>
        <begin position="1"/>
        <end position="21"/>
    </location>
</feature>
<proteinExistence type="predicted"/>
<evidence type="ECO:0000313" key="2">
    <source>
        <dbReference type="EMBL" id="MBW76438.1"/>
    </source>
</evidence>
<sequence length="188" mass="20692">MIVSTSSLISSSLIAVAPVLADSIIRSRKASRRFSPISFSSFSSRSSRSIEPCEMKTGALSGETGAFGTFAFAFACSPGFSSWPMISESEGDGKPRPSARLRSNRAFFCFTTLRVRLWMMCSNRSCSFLTPVKLNSGSSRRWIFSWRLCRMSHIFMTAIAYSKPSLLSLVLVEPMAVSSRMSTVTSLM</sequence>
<accession>A0A2M4DH13</accession>
<protein>
    <submittedName>
        <fullName evidence="2">Putative secreted protein</fullName>
    </submittedName>
</protein>
<dbReference type="EMBL" id="GGFL01012260">
    <property type="protein sequence ID" value="MBW76438.1"/>
    <property type="molecule type" value="Transcribed_RNA"/>
</dbReference>
<name>A0A2M4DH13_ANODA</name>
<evidence type="ECO:0000256" key="1">
    <source>
        <dbReference type="SAM" id="SignalP"/>
    </source>
</evidence>
<organism evidence="2">
    <name type="scientific">Anopheles darlingi</name>
    <name type="common">Mosquito</name>
    <dbReference type="NCBI Taxonomy" id="43151"/>
    <lineage>
        <taxon>Eukaryota</taxon>
        <taxon>Metazoa</taxon>
        <taxon>Ecdysozoa</taxon>
        <taxon>Arthropoda</taxon>
        <taxon>Hexapoda</taxon>
        <taxon>Insecta</taxon>
        <taxon>Pterygota</taxon>
        <taxon>Neoptera</taxon>
        <taxon>Endopterygota</taxon>
        <taxon>Diptera</taxon>
        <taxon>Nematocera</taxon>
        <taxon>Culicoidea</taxon>
        <taxon>Culicidae</taxon>
        <taxon>Anophelinae</taxon>
        <taxon>Anopheles</taxon>
    </lineage>
</organism>
<keyword evidence="1" id="KW-0732">Signal</keyword>
<reference evidence="2" key="1">
    <citation type="submission" date="2018-01" db="EMBL/GenBank/DDBJ databases">
        <title>An insight into the sialome of Amazonian anophelines.</title>
        <authorList>
            <person name="Ribeiro J.M."/>
            <person name="Scarpassa V."/>
            <person name="Calvo E."/>
        </authorList>
    </citation>
    <scope>NUCLEOTIDE SEQUENCE</scope>
</reference>
<dbReference type="AlphaFoldDB" id="A0A2M4DH13"/>